<dbReference type="Proteomes" id="UP001652641">
    <property type="component" value="Chromosome 7"/>
</dbReference>
<organism evidence="2 3">
    <name type="scientific">Vulpes vulpes</name>
    <name type="common">Red fox</name>
    <dbReference type="NCBI Taxonomy" id="9627"/>
    <lineage>
        <taxon>Eukaryota</taxon>
        <taxon>Metazoa</taxon>
        <taxon>Chordata</taxon>
        <taxon>Craniata</taxon>
        <taxon>Vertebrata</taxon>
        <taxon>Euteleostomi</taxon>
        <taxon>Mammalia</taxon>
        <taxon>Eutheria</taxon>
        <taxon>Laurasiatheria</taxon>
        <taxon>Carnivora</taxon>
        <taxon>Caniformia</taxon>
        <taxon>Canidae</taxon>
        <taxon>Vulpes</taxon>
    </lineage>
</organism>
<dbReference type="GeneID" id="140599777"/>
<gene>
    <name evidence="3" type="primary">LOC140599777</name>
</gene>
<feature type="compositionally biased region" description="Basic and acidic residues" evidence="1">
    <location>
        <begin position="1"/>
        <end position="18"/>
    </location>
</feature>
<accession>A0ABM5B1Y7</accession>
<dbReference type="RefSeq" id="XP_072621054.1">
    <property type="nucleotide sequence ID" value="XM_072764953.1"/>
</dbReference>
<feature type="region of interest" description="Disordered" evidence="1">
    <location>
        <begin position="1"/>
        <end position="36"/>
    </location>
</feature>
<keyword evidence="2" id="KW-1185">Reference proteome</keyword>
<protein>
    <submittedName>
        <fullName evidence="3">Uncharacterized protein</fullName>
    </submittedName>
</protein>
<evidence type="ECO:0000313" key="2">
    <source>
        <dbReference type="Proteomes" id="UP001652641"/>
    </source>
</evidence>
<proteinExistence type="predicted"/>
<name>A0ABM5B1Y7_VULVU</name>
<feature type="compositionally biased region" description="Basic and acidic residues" evidence="1">
    <location>
        <begin position="174"/>
        <end position="190"/>
    </location>
</feature>
<evidence type="ECO:0000313" key="3">
    <source>
        <dbReference type="RefSeq" id="XP_072621054.1"/>
    </source>
</evidence>
<sequence>MERPRGGSEAEDWGHWEARGSGPARNPPVPEATGAVAASGLRTREGGLGSDQRAALLALGVALCFPALPLLCTDAGGIGLLAWGSGLPGPPHGPCCGSKRPRRRAGGQRKRRGRRRGPEAGGGRVLLSGSGIRGSLASSKAPPEDPPPPRAGRQGHAARAYRWDVCATHPAPGPRRDRAGTAPGPRRDRAWTAPGPRLDRACFPELRVRADRPSRQDQLLLKALLQ</sequence>
<evidence type="ECO:0000256" key="1">
    <source>
        <dbReference type="SAM" id="MobiDB-lite"/>
    </source>
</evidence>
<reference evidence="3" key="1">
    <citation type="submission" date="2025-08" db="UniProtKB">
        <authorList>
            <consortium name="RefSeq"/>
        </authorList>
    </citation>
    <scope>IDENTIFICATION</scope>
    <source>
        <tissue evidence="3">Cell line</tissue>
    </source>
</reference>
<feature type="region of interest" description="Disordered" evidence="1">
    <location>
        <begin position="92"/>
        <end position="198"/>
    </location>
</feature>
<feature type="compositionally biased region" description="Basic residues" evidence="1">
    <location>
        <begin position="99"/>
        <end position="115"/>
    </location>
</feature>